<dbReference type="Gene3D" id="3.40.1260.10">
    <property type="entry name" value="DsrEFH-like"/>
    <property type="match status" value="1"/>
</dbReference>
<dbReference type="InterPro" id="IPR003787">
    <property type="entry name" value="Sulphur_relay_DsrE/F-like"/>
</dbReference>
<reference evidence="2" key="2">
    <citation type="submission" date="2023-01" db="EMBL/GenBank/DDBJ databases">
        <title>Gilvimarinus xylanilyticus HB14 isolated from Caulerpa lentillifera aquaculture base in Hainan, China.</title>
        <authorList>
            <person name="Zhang Y.-J."/>
        </authorList>
    </citation>
    <scope>NUCLEOTIDE SEQUENCE</scope>
    <source>
        <strain evidence="2">HB14</strain>
    </source>
</reference>
<evidence type="ECO:0000313" key="2">
    <source>
        <dbReference type="EMBL" id="MCP8898568.1"/>
    </source>
</evidence>
<dbReference type="EC" id="2.8.1.-" evidence="2"/>
<name>A0A9X2I0U3_9GAMM</name>
<sequence>MRDILCISRHSPQSGLLAKEALDTVLAGATFDQSISLLLMDEGVWQACAPLGTELSAFKDLSKNLNVLALYGVDTIYIHANSLKARGLNAHELSSGNTTLLDQADTQALMRDHQHIFSF</sequence>
<reference evidence="2" key="1">
    <citation type="submission" date="2022-05" db="EMBL/GenBank/DDBJ databases">
        <authorList>
            <person name="Sun H.-N."/>
        </authorList>
    </citation>
    <scope>NUCLEOTIDE SEQUENCE</scope>
    <source>
        <strain evidence="2">HB14</strain>
    </source>
</reference>
<dbReference type="InterPro" id="IPR017462">
    <property type="entry name" value="Sulphur_relay_TusC/DsrF"/>
</dbReference>
<accession>A0A9X2I0U3</accession>
<gene>
    <name evidence="2" type="primary">tusC</name>
    <name evidence="2" type="ORF">M6D89_04570</name>
</gene>
<dbReference type="RefSeq" id="WP_253966842.1">
    <property type="nucleotide sequence ID" value="NZ_JAMFTH010000001.1"/>
</dbReference>
<comment type="caution">
    <text evidence="2">The sequence shown here is derived from an EMBL/GenBank/DDBJ whole genome shotgun (WGS) entry which is preliminary data.</text>
</comment>
<organism evidence="2 3">
    <name type="scientific">Gilvimarinus xylanilyticus</name>
    <dbReference type="NCBI Taxonomy" id="2944139"/>
    <lineage>
        <taxon>Bacteria</taxon>
        <taxon>Pseudomonadati</taxon>
        <taxon>Pseudomonadota</taxon>
        <taxon>Gammaproteobacteria</taxon>
        <taxon>Cellvibrionales</taxon>
        <taxon>Cellvibrionaceae</taxon>
        <taxon>Gilvimarinus</taxon>
    </lineage>
</organism>
<dbReference type="EMBL" id="JAMFTH010000001">
    <property type="protein sequence ID" value="MCP8898568.1"/>
    <property type="molecule type" value="Genomic_DNA"/>
</dbReference>
<comment type="similarity">
    <text evidence="1">Belongs to the DsrF/TusC family.</text>
</comment>
<keyword evidence="3" id="KW-1185">Reference proteome</keyword>
<dbReference type="InterPro" id="IPR027396">
    <property type="entry name" value="DsrEFH-like"/>
</dbReference>
<proteinExistence type="inferred from homology"/>
<dbReference type="NCBIfam" id="NF001238">
    <property type="entry name" value="PRK00211.1"/>
    <property type="match status" value="1"/>
</dbReference>
<dbReference type="GO" id="GO:0016740">
    <property type="term" value="F:transferase activity"/>
    <property type="evidence" value="ECO:0007669"/>
    <property type="project" value="UniProtKB-KW"/>
</dbReference>
<evidence type="ECO:0000313" key="3">
    <source>
        <dbReference type="Proteomes" id="UP001139319"/>
    </source>
</evidence>
<dbReference type="AlphaFoldDB" id="A0A9X2I0U3"/>
<dbReference type="PANTHER" id="PTHR38780:SF1">
    <property type="entry name" value="PROTEIN TUSC"/>
    <property type="match status" value="1"/>
</dbReference>
<dbReference type="Proteomes" id="UP001139319">
    <property type="component" value="Unassembled WGS sequence"/>
</dbReference>
<dbReference type="SUPFAM" id="SSF75169">
    <property type="entry name" value="DsrEFH-like"/>
    <property type="match status" value="1"/>
</dbReference>
<evidence type="ECO:0000256" key="1">
    <source>
        <dbReference type="ARBA" id="ARBA00005996"/>
    </source>
</evidence>
<keyword evidence="2" id="KW-0808">Transferase</keyword>
<dbReference type="Pfam" id="PF02635">
    <property type="entry name" value="DsrE"/>
    <property type="match status" value="1"/>
</dbReference>
<dbReference type="PANTHER" id="PTHR38780">
    <property type="entry name" value="PROTEIN TUSC"/>
    <property type="match status" value="1"/>
</dbReference>
<protein>
    <submittedName>
        <fullName evidence="2">Sulfurtransferase complex subunit TusC</fullName>
        <ecNumber evidence="2">2.8.1.-</ecNumber>
    </submittedName>
</protein>